<dbReference type="PANTHER" id="PTHR42964">
    <property type="entry name" value="ENOYL-COA HYDRATASE"/>
    <property type="match status" value="1"/>
</dbReference>
<gene>
    <name evidence="2" type="ORF">LVJ82_16230</name>
</gene>
<dbReference type="InterPro" id="IPR051683">
    <property type="entry name" value="Enoyl-CoA_Hydratase/Isomerase"/>
</dbReference>
<keyword evidence="3" id="KW-1185">Reference proteome</keyword>
<organism evidence="2 3">
    <name type="scientific">Vitreoscilla massiliensis</name>
    <dbReference type="NCBI Taxonomy" id="1689272"/>
    <lineage>
        <taxon>Bacteria</taxon>
        <taxon>Pseudomonadati</taxon>
        <taxon>Pseudomonadota</taxon>
        <taxon>Betaproteobacteria</taxon>
        <taxon>Neisseriales</taxon>
        <taxon>Neisseriaceae</taxon>
        <taxon>Vitreoscilla</taxon>
    </lineage>
</organism>
<dbReference type="PANTHER" id="PTHR42964:SF1">
    <property type="entry name" value="POLYKETIDE BIOSYNTHESIS ENOYL-COA HYDRATASE PKSH-RELATED"/>
    <property type="match status" value="1"/>
</dbReference>
<reference evidence="2 3" key="1">
    <citation type="journal article" date="2022" name="Res Sq">
        <title>Evolution of multicellular longitudinally dividing oral cavity symbionts (Neisseriaceae).</title>
        <authorList>
            <person name="Nyongesa S."/>
            <person name="Weber P."/>
            <person name="Bernet E."/>
            <person name="Pullido F."/>
            <person name="Nieckarz M."/>
            <person name="Delaby M."/>
            <person name="Nieves C."/>
            <person name="Viehboeck T."/>
            <person name="Krause N."/>
            <person name="Rivera-Millot A."/>
            <person name="Nakamura A."/>
            <person name="Vischer N."/>
            <person name="VanNieuwenhze M."/>
            <person name="Brun Y."/>
            <person name="Cava F."/>
            <person name="Bulgheresi S."/>
            <person name="Veyrier F."/>
        </authorList>
    </citation>
    <scope>NUCLEOTIDE SEQUENCE [LARGE SCALE GENOMIC DNA]</scope>
    <source>
        <strain evidence="2 3">SN4</strain>
    </source>
</reference>
<sequence>MSETYISVEQQGAVATVWLERPEVHNAFNAALIEQLKQCFIGLNQRDDVRVVVLAGRGKSFSAGADLNWMKAAGAASEAENQADAQQLADMLYALATLKQPTIARVQGAAMGGGMGLAATCDICIAGDKAMFATSEVRLGLAPSTISPYVIRAIGERQAQRYFLTAERISAAKAVEIGLAHEVVGMDDLDAKVAEIVAALLLGGPTAQQASKELIALVAKRDNTPELRSETAAHIASVRAGQEAKEGLSAFLEKRAAAWCSTATSS</sequence>
<evidence type="ECO:0000313" key="3">
    <source>
        <dbReference type="Proteomes" id="UP000832011"/>
    </source>
</evidence>
<comment type="similarity">
    <text evidence="1">Belongs to the enoyl-CoA hydratase/isomerase family.</text>
</comment>
<protein>
    <submittedName>
        <fullName evidence="2">Enoyl-CoA hydratase/isomerase family protein</fullName>
    </submittedName>
</protein>
<dbReference type="SUPFAM" id="SSF52096">
    <property type="entry name" value="ClpP/crotonase"/>
    <property type="match status" value="1"/>
</dbReference>
<dbReference type="RefSeq" id="WP_058357351.1">
    <property type="nucleotide sequence ID" value="NZ_CABKVG010000010.1"/>
</dbReference>
<dbReference type="Pfam" id="PF00378">
    <property type="entry name" value="ECH_1"/>
    <property type="match status" value="1"/>
</dbReference>
<evidence type="ECO:0000256" key="1">
    <source>
        <dbReference type="ARBA" id="ARBA00005254"/>
    </source>
</evidence>
<dbReference type="InterPro" id="IPR014748">
    <property type="entry name" value="Enoyl-CoA_hydra_C"/>
</dbReference>
<dbReference type="Gene3D" id="1.10.12.10">
    <property type="entry name" value="Lyase 2-enoyl-coa Hydratase, Chain A, domain 2"/>
    <property type="match status" value="1"/>
</dbReference>
<accession>A0ABY4DZL1</accession>
<dbReference type="InterPro" id="IPR001753">
    <property type="entry name" value="Enoyl-CoA_hydra/iso"/>
</dbReference>
<evidence type="ECO:0000313" key="2">
    <source>
        <dbReference type="EMBL" id="UOO88974.1"/>
    </source>
</evidence>
<dbReference type="Proteomes" id="UP000832011">
    <property type="component" value="Chromosome"/>
</dbReference>
<dbReference type="InterPro" id="IPR029045">
    <property type="entry name" value="ClpP/crotonase-like_dom_sf"/>
</dbReference>
<dbReference type="Gene3D" id="3.90.226.10">
    <property type="entry name" value="2-enoyl-CoA Hydratase, Chain A, domain 1"/>
    <property type="match status" value="1"/>
</dbReference>
<name>A0ABY4DZL1_9NEIS</name>
<dbReference type="CDD" id="cd06558">
    <property type="entry name" value="crotonase-like"/>
    <property type="match status" value="1"/>
</dbReference>
<proteinExistence type="inferred from homology"/>
<dbReference type="EMBL" id="CP091511">
    <property type="protein sequence ID" value="UOO88974.1"/>
    <property type="molecule type" value="Genomic_DNA"/>
</dbReference>